<name>I9D9M9_9FIRM</name>
<sequence length="347" mass="36484">MRIKANTLREFYVTLLQAVNTPPEEAGITADALIDADLHGLETHGALRIPSYIKAAKAGRLEASNPPFIEWNKKAVSLVDGNNGWGQPGAVMAVREVINNAKLHGVGAVAIKNTNHIGACGYYARMIAENGLAGFVTTNSSPNMPPWGGREPVLGTNPICFSAPSPGENIVVVDMATSVVAKGKILLAAEKGESIPEGWALDKDGYTTTDPKAALGGYLLPVGGPKGYGLALFADIFSGVLSGANFGNKICGMLGKGTDRAGVGAFMWAIDIELFGAEGFYERMEELISMVTGAKLADGIQRIYLPGEIEKQTADERSLNGILISTSIVKNLNTVAQELGVSPLIEG</sequence>
<dbReference type="InterPro" id="IPR043144">
    <property type="entry name" value="Mal/L-sulf/L-lact_DH-like_ah"/>
</dbReference>
<dbReference type="OrthoDB" id="9769447at2"/>
<dbReference type="RefSeq" id="WP_007961134.1">
    <property type="nucleotide sequence ID" value="NZ_CP010978.1"/>
</dbReference>
<evidence type="ECO:0000256" key="1">
    <source>
        <dbReference type="ARBA" id="ARBA00006056"/>
    </source>
</evidence>
<dbReference type="Gene3D" id="1.10.1530.10">
    <property type="match status" value="1"/>
</dbReference>
<dbReference type="SUPFAM" id="SSF89733">
    <property type="entry name" value="L-sulfolactate dehydrogenase-like"/>
    <property type="match status" value="1"/>
</dbReference>
<dbReference type="EMBL" id="CP010978">
    <property type="protein sequence ID" value="AJQ25540.1"/>
    <property type="molecule type" value="Genomic_DNA"/>
</dbReference>
<dbReference type="InterPro" id="IPR043143">
    <property type="entry name" value="Mal/L-sulf/L-lact_DH-like_NADP"/>
</dbReference>
<protein>
    <submittedName>
        <fullName evidence="3">Malate dehydrogenase</fullName>
        <ecNumber evidence="3">1.1.1.37</ecNumber>
    </submittedName>
</protein>
<dbReference type="Gene3D" id="3.30.1370.60">
    <property type="entry name" value="Hypothetical oxidoreductase yiak, domain 2"/>
    <property type="match status" value="1"/>
</dbReference>
<dbReference type="GO" id="GO:0030060">
    <property type="term" value="F:L-malate dehydrogenase (NAD+) activity"/>
    <property type="evidence" value="ECO:0007669"/>
    <property type="project" value="UniProtKB-EC"/>
</dbReference>
<keyword evidence="2 3" id="KW-0560">Oxidoreductase</keyword>
<dbReference type="Proteomes" id="UP000005361">
    <property type="component" value="Chromosome"/>
</dbReference>
<dbReference type="PANTHER" id="PTHR11091:SF0">
    <property type="entry name" value="MALATE DEHYDROGENASE"/>
    <property type="match status" value="1"/>
</dbReference>
<evidence type="ECO:0000313" key="4">
    <source>
        <dbReference type="Proteomes" id="UP000005361"/>
    </source>
</evidence>
<dbReference type="InterPro" id="IPR036111">
    <property type="entry name" value="Mal/L-sulfo/L-lacto_DH-like_sf"/>
</dbReference>
<organism evidence="3 4">
    <name type="scientific">Pelosinus fermentans JBW45</name>
    <dbReference type="NCBI Taxonomy" id="1192197"/>
    <lineage>
        <taxon>Bacteria</taxon>
        <taxon>Bacillati</taxon>
        <taxon>Bacillota</taxon>
        <taxon>Negativicutes</taxon>
        <taxon>Selenomonadales</taxon>
        <taxon>Sporomusaceae</taxon>
        <taxon>Pelosinus</taxon>
    </lineage>
</organism>
<dbReference type="Pfam" id="PF02615">
    <property type="entry name" value="Ldh_2"/>
    <property type="match status" value="1"/>
</dbReference>
<dbReference type="PANTHER" id="PTHR11091">
    <property type="entry name" value="OXIDOREDUCTASE-RELATED"/>
    <property type="match status" value="1"/>
</dbReference>
<dbReference type="AlphaFoldDB" id="I9D9M9"/>
<evidence type="ECO:0000256" key="2">
    <source>
        <dbReference type="ARBA" id="ARBA00023002"/>
    </source>
</evidence>
<dbReference type="EC" id="1.1.1.37" evidence="3"/>
<reference evidence="4" key="2">
    <citation type="submission" date="2015-02" db="EMBL/GenBank/DDBJ databases">
        <title>Complete Genome Sequence of Pelosinus fermentans JBW45.</title>
        <authorList>
            <person name="De Leon K.B."/>
            <person name="Utturkar S.M."/>
            <person name="Camilleri L.B."/>
            <person name="Arkin A.P."/>
            <person name="Fields M.W."/>
            <person name="Brown S.D."/>
            <person name="Wall J.D."/>
        </authorList>
    </citation>
    <scope>NUCLEOTIDE SEQUENCE [LARGE SCALE GENOMIC DNA]</scope>
    <source>
        <strain evidence="4">JBW45</strain>
    </source>
</reference>
<dbReference type="KEGG" id="pft:JBW_00188"/>
<evidence type="ECO:0000313" key="3">
    <source>
        <dbReference type="EMBL" id="AJQ25540.1"/>
    </source>
</evidence>
<accession>I9D9M9</accession>
<dbReference type="STRING" id="1192197.JBW_00188"/>
<dbReference type="HOGENOM" id="CLU_040452_2_0_9"/>
<comment type="similarity">
    <text evidence="1">Belongs to the LDH2/MDH2 oxidoreductase family.</text>
</comment>
<gene>
    <name evidence="3" type="ORF">JBW_00188</name>
</gene>
<proteinExistence type="inferred from homology"/>
<reference evidence="3 4" key="1">
    <citation type="journal article" date="2015" name="Genome Announc.">
        <title>Complete Genome Sequence of Pelosinus fermentans JBW45, a Member of a Remarkably Competitive Group of Negativicutes in the Firmicutes Phylum.</title>
        <authorList>
            <person name="De Leon K.B."/>
            <person name="Utturkar S.M."/>
            <person name="Camilleri L.B."/>
            <person name="Elias D.A."/>
            <person name="Arkin A.P."/>
            <person name="Fields M.W."/>
            <person name="Brown S.D."/>
            <person name="Wall J.D."/>
        </authorList>
    </citation>
    <scope>NUCLEOTIDE SEQUENCE [LARGE SCALE GENOMIC DNA]</scope>
    <source>
        <strain evidence="3 4">JBW45</strain>
    </source>
</reference>
<dbReference type="InterPro" id="IPR003767">
    <property type="entry name" value="Malate/L-lactate_DH-like"/>
</dbReference>